<keyword evidence="3 4" id="KW-0687">Ribonucleoprotein</keyword>
<dbReference type="GO" id="GO:1990904">
    <property type="term" value="C:ribonucleoprotein complex"/>
    <property type="evidence" value="ECO:0007669"/>
    <property type="project" value="UniProtKB-KW"/>
</dbReference>
<dbReference type="PANTHER" id="PTHR11620">
    <property type="entry name" value="60S RIBOSOMAL PROTEIN L23A"/>
    <property type="match status" value="1"/>
</dbReference>
<dbReference type="OrthoDB" id="9797862at2"/>
<protein>
    <recommendedName>
        <fullName evidence="4">Large ribosomal subunit protein uL23</fullName>
    </recommendedName>
</protein>
<proteinExistence type="inferred from homology"/>
<evidence type="ECO:0000256" key="2">
    <source>
        <dbReference type="ARBA" id="ARBA00022980"/>
    </source>
</evidence>
<dbReference type="GO" id="GO:0019843">
    <property type="term" value="F:rRNA binding"/>
    <property type="evidence" value="ECO:0007669"/>
    <property type="project" value="UniProtKB-UniRule"/>
</dbReference>
<comment type="caution">
    <text evidence="5">The sequence shown here is derived from an EMBL/GenBank/DDBJ whole genome shotgun (WGS) entry which is preliminary data.</text>
</comment>
<evidence type="ECO:0000313" key="6">
    <source>
        <dbReference type="Proteomes" id="UP000484164"/>
    </source>
</evidence>
<dbReference type="HAMAP" id="MF_01369_B">
    <property type="entry name" value="Ribosomal_uL23_B"/>
    <property type="match status" value="1"/>
</dbReference>
<keyword evidence="4" id="KW-0699">rRNA-binding</keyword>
<evidence type="ECO:0000256" key="4">
    <source>
        <dbReference type="HAMAP-Rule" id="MF_01369"/>
    </source>
</evidence>
<dbReference type="GO" id="GO:0006412">
    <property type="term" value="P:translation"/>
    <property type="evidence" value="ECO:0007669"/>
    <property type="project" value="UniProtKB-UniRule"/>
</dbReference>
<dbReference type="InterPro" id="IPR012678">
    <property type="entry name" value="Ribosomal_uL23/eL15/eS24_sf"/>
</dbReference>
<reference evidence="5 6" key="1">
    <citation type="submission" date="2019-10" db="EMBL/GenBank/DDBJ databases">
        <title>Genome sequence of Phaeocystidibacter marisrubri JCM30614 (type strain).</title>
        <authorList>
            <person name="Bowman J.P."/>
        </authorList>
    </citation>
    <scope>NUCLEOTIDE SEQUENCE [LARGE SCALE GENOMIC DNA]</scope>
    <source>
        <strain evidence="5 6">JCM 30614</strain>
    </source>
</reference>
<keyword evidence="6" id="KW-1185">Reference proteome</keyword>
<dbReference type="AlphaFoldDB" id="A0A6L3ZEJ5"/>
<dbReference type="Pfam" id="PF00276">
    <property type="entry name" value="Ribosomal_L23"/>
    <property type="match status" value="1"/>
</dbReference>
<comment type="subunit">
    <text evidence="4">Part of the 50S ribosomal subunit. Contacts protein L29, and trigger factor when it is bound to the ribosome.</text>
</comment>
<keyword evidence="2 4" id="KW-0689">Ribosomal protein</keyword>
<evidence type="ECO:0000256" key="3">
    <source>
        <dbReference type="ARBA" id="ARBA00023274"/>
    </source>
</evidence>
<comment type="similarity">
    <text evidence="1 4">Belongs to the universal ribosomal protein uL23 family.</text>
</comment>
<dbReference type="GO" id="GO:0005840">
    <property type="term" value="C:ribosome"/>
    <property type="evidence" value="ECO:0007669"/>
    <property type="project" value="UniProtKB-KW"/>
</dbReference>
<comment type="function">
    <text evidence="4">One of the early assembly proteins it binds 23S rRNA. One of the proteins that surrounds the polypeptide exit tunnel on the outside of the ribosome. Forms the main docking site for trigger factor binding to the ribosome.</text>
</comment>
<dbReference type="InterPro" id="IPR012677">
    <property type="entry name" value="Nucleotide-bd_a/b_plait_sf"/>
</dbReference>
<organism evidence="5 6">
    <name type="scientific">Phaeocystidibacter marisrubri</name>
    <dbReference type="NCBI Taxonomy" id="1577780"/>
    <lineage>
        <taxon>Bacteria</taxon>
        <taxon>Pseudomonadati</taxon>
        <taxon>Bacteroidota</taxon>
        <taxon>Flavobacteriia</taxon>
        <taxon>Flavobacteriales</taxon>
        <taxon>Phaeocystidibacteraceae</taxon>
        <taxon>Phaeocystidibacter</taxon>
    </lineage>
</organism>
<dbReference type="GO" id="GO:0003735">
    <property type="term" value="F:structural constituent of ribosome"/>
    <property type="evidence" value="ECO:0007669"/>
    <property type="project" value="InterPro"/>
</dbReference>
<gene>
    <name evidence="4" type="primary">rplW</name>
    <name evidence="5" type="ORF">F8C82_08770</name>
</gene>
<evidence type="ECO:0000313" key="5">
    <source>
        <dbReference type="EMBL" id="KAB2815782.1"/>
    </source>
</evidence>
<keyword evidence="4" id="KW-0694">RNA-binding</keyword>
<name>A0A6L3ZEJ5_9FLAO</name>
<dbReference type="InterPro" id="IPR013025">
    <property type="entry name" value="Ribosomal_uL23-like"/>
</dbReference>
<dbReference type="RefSeq" id="WP_151693211.1">
    <property type="nucleotide sequence ID" value="NZ_BMGX01000001.1"/>
</dbReference>
<evidence type="ECO:0000256" key="1">
    <source>
        <dbReference type="ARBA" id="ARBA00006700"/>
    </source>
</evidence>
<sequence length="97" mass="11059">MENILIRPIITEKASADSEERNRYSFVVRRDANKVEIKKAIESFYGVNVDAVRTQVVPARKMSRYTKAGMIQGSKSAYKKAIVDVREGEMIDIYSNI</sequence>
<dbReference type="Gene3D" id="3.30.70.330">
    <property type="match status" value="1"/>
</dbReference>
<dbReference type="EMBL" id="WBVQ01000002">
    <property type="protein sequence ID" value="KAB2815782.1"/>
    <property type="molecule type" value="Genomic_DNA"/>
</dbReference>
<dbReference type="Proteomes" id="UP000484164">
    <property type="component" value="Unassembled WGS sequence"/>
</dbReference>
<accession>A0A6L3ZEJ5</accession>
<dbReference type="SUPFAM" id="SSF54189">
    <property type="entry name" value="Ribosomal proteins S24e, L23 and L15e"/>
    <property type="match status" value="1"/>
</dbReference>
<dbReference type="NCBIfam" id="NF004363">
    <property type="entry name" value="PRK05738.2-4"/>
    <property type="match status" value="1"/>
</dbReference>